<feature type="compositionally biased region" description="Low complexity" evidence="6">
    <location>
        <begin position="63"/>
        <end position="81"/>
    </location>
</feature>
<dbReference type="InterPro" id="IPR012336">
    <property type="entry name" value="Thioredoxin-like_fold"/>
</dbReference>
<evidence type="ECO:0000313" key="10">
    <source>
        <dbReference type="Proteomes" id="UP001219037"/>
    </source>
</evidence>
<sequence length="270" mass="29103">MSAHRRKDAMSNLTPTVQKPSRRKKAVLPLVVIIIAAALIAFVLWQRIDSDASESTPNTADQGAPEEGTPAEGPVEVPEGGAEPEAEDMSDIERRDPDDLLAVGPVDAPVAIVMFSDAQCPFCATWYDQTLPTMMDYVEDGDLRIEWRDVNVFGEASERAARATYAAAMQDRFMKYHGLLFEDGETLPESGLTEEGLVGLAEQVGLDTAQFEEDMNSPAVAEQIAANAQEGRDIGAYSTPAFIVSGEPIVGAQPTEVFVSAVDDALAENR</sequence>
<feature type="region of interest" description="Disordered" evidence="6">
    <location>
        <begin position="52"/>
        <end position="89"/>
    </location>
</feature>
<dbReference type="Pfam" id="PF13462">
    <property type="entry name" value="Thioredoxin_4"/>
    <property type="match status" value="1"/>
</dbReference>
<proteinExistence type="inferred from homology"/>
<keyword evidence="4" id="KW-1015">Disulfide bond</keyword>
<dbReference type="Proteomes" id="UP001219037">
    <property type="component" value="Chromosome"/>
</dbReference>
<keyword evidence="7" id="KW-0812">Transmembrane</keyword>
<dbReference type="SUPFAM" id="SSF52833">
    <property type="entry name" value="Thioredoxin-like"/>
    <property type="match status" value="1"/>
</dbReference>
<feature type="region of interest" description="Disordered" evidence="6">
    <location>
        <begin position="1"/>
        <end position="20"/>
    </location>
</feature>
<feature type="domain" description="Thioredoxin" evidence="8">
    <location>
        <begin position="77"/>
        <end position="267"/>
    </location>
</feature>
<protein>
    <submittedName>
        <fullName evidence="9">Thioredoxin domain-containing protein</fullName>
    </submittedName>
</protein>
<dbReference type="PANTHER" id="PTHR13887:SF14">
    <property type="entry name" value="DISULFIDE BOND FORMATION PROTEIN D"/>
    <property type="match status" value="1"/>
</dbReference>
<evidence type="ECO:0000259" key="8">
    <source>
        <dbReference type="PROSITE" id="PS51352"/>
    </source>
</evidence>
<reference evidence="9 10" key="1">
    <citation type="submission" date="2023-04" db="EMBL/GenBank/DDBJ databases">
        <title>Funneling lignin-derived compounds into biodiesel using alkali-halophilic Citricoccus sp. P2.</title>
        <authorList>
            <person name="Luo C.-B."/>
        </authorList>
    </citation>
    <scope>NUCLEOTIDE SEQUENCE [LARGE SCALE GENOMIC DNA]</scope>
    <source>
        <strain evidence="9 10">P2</strain>
    </source>
</reference>
<feature type="transmembrane region" description="Helical" evidence="7">
    <location>
        <begin position="26"/>
        <end position="45"/>
    </location>
</feature>
<keyword evidence="2" id="KW-0732">Signal</keyword>
<dbReference type="InterPro" id="IPR036249">
    <property type="entry name" value="Thioredoxin-like_sf"/>
</dbReference>
<evidence type="ECO:0000256" key="6">
    <source>
        <dbReference type="SAM" id="MobiDB-lite"/>
    </source>
</evidence>
<evidence type="ECO:0000256" key="7">
    <source>
        <dbReference type="SAM" id="Phobius"/>
    </source>
</evidence>
<dbReference type="EMBL" id="CP121252">
    <property type="protein sequence ID" value="WFP16290.1"/>
    <property type="molecule type" value="Genomic_DNA"/>
</dbReference>
<evidence type="ECO:0000256" key="1">
    <source>
        <dbReference type="ARBA" id="ARBA00005791"/>
    </source>
</evidence>
<organism evidence="9 10">
    <name type="scientific">Citricoccus muralis</name>
    <dbReference type="NCBI Taxonomy" id="169134"/>
    <lineage>
        <taxon>Bacteria</taxon>
        <taxon>Bacillati</taxon>
        <taxon>Actinomycetota</taxon>
        <taxon>Actinomycetes</taxon>
        <taxon>Micrococcales</taxon>
        <taxon>Micrococcaceae</taxon>
        <taxon>Citricoccus</taxon>
    </lineage>
</organism>
<keyword evidence="7" id="KW-1133">Transmembrane helix</keyword>
<keyword evidence="5" id="KW-0676">Redox-active center</keyword>
<keyword evidence="7" id="KW-0472">Membrane</keyword>
<evidence type="ECO:0000256" key="2">
    <source>
        <dbReference type="ARBA" id="ARBA00022729"/>
    </source>
</evidence>
<evidence type="ECO:0000256" key="4">
    <source>
        <dbReference type="ARBA" id="ARBA00023157"/>
    </source>
</evidence>
<keyword evidence="3" id="KW-0560">Oxidoreductase</keyword>
<accession>A0ABY8H5B5</accession>
<gene>
    <name evidence="9" type="ORF">P8192_13015</name>
</gene>
<dbReference type="PANTHER" id="PTHR13887">
    <property type="entry name" value="GLUTATHIONE S-TRANSFERASE KAPPA"/>
    <property type="match status" value="1"/>
</dbReference>
<evidence type="ECO:0000256" key="5">
    <source>
        <dbReference type="ARBA" id="ARBA00023284"/>
    </source>
</evidence>
<evidence type="ECO:0000313" key="9">
    <source>
        <dbReference type="EMBL" id="WFP16290.1"/>
    </source>
</evidence>
<name>A0ABY8H5B5_9MICC</name>
<comment type="similarity">
    <text evidence="1">Belongs to the thioredoxin family. DsbA subfamily.</text>
</comment>
<keyword evidence="10" id="KW-1185">Reference proteome</keyword>
<dbReference type="PROSITE" id="PS51352">
    <property type="entry name" value="THIOREDOXIN_2"/>
    <property type="match status" value="1"/>
</dbReference>
<evidence type="ECO:0000256" key="3">
    <source>
        <dbReference type="ARBA" id="ARBA00023002"/>
    </source>
</evidence>
<dbReference type="RefSeq" id="WP_278157442.1">
    <property type="nucleotide sequence ID" value="NZ_CP121252.1"/>
</dbReference>
<dbReference type="InterPro" id="IPR013766">
    <property type="entry name" value="Thioredoxin_domain"/>
</dbReference>
<dbReference type="Gene3D" id="3.40.30.10">
    <property type="entry name" value="Glutaredoxin"/>
    <property type="match status" value="1"/>
</dbReference>